<keyword evidence="3" id="KW-1185">Reference proteome</keyword>
<feature type="region of interest" description="Disordered" evidence="1">
    <location>
        <begin position="1"/>
        <end position="35"/>
    </location>
</feature>
<dbReference type="EnsemblMetazoa" id="XM_050643214.1">
    <property type="protein sequence ID" value="XP_050499171.1"/>
    <property type="gene ID" value="LOC126879882"/>
</dbReference>
<feature type="compositionally biased region" description="Low complexity" evidence="1">
    <location>
        <begin position="73"/>
        <end position="89"/>
    </location>
</feature>
<accession>A0ABM5JMK5</accession>
<name>A0ABM5JMK5_DIAVI</name>
<feature type="region of interest" description="Disordered" evidence="1">
    <location>
        <begin position="191"/>
        <end position="215"/>
    </location>
</feature>
<feature type="compositionally biased region" description="Polar residues" evidence="1">
    <location>
        <begin position="202"/>
        <end position="212"/>
    </location>
</feature>
<organism evidence="2 3">
    <name type="scientific">Diabrotica virgifera virgifera</name>
    <name type="common">western corn rootworm</name>
    <dbReference type="NCBI Taxonomy" id="50390"/>
    <lineage>
        <taxon>Eukaryota</taxon>
        <taxon>Metazoa</taxon>
        <taxon>Ecdysozoa</taxon>
        <taxon>Arthropoda</taxon>
        <taxon>Hexapoda</taxon>
        <taxon>Insecta</taxon>
        <taxon>Pterygota</taxon>
        <taxon>Neoptera</taxon>
        <taxon>Endopterygota</taxon>
        <taxon>Coleoptera</taxon>
        <taxon>Polyphaga</taxon>
        <taxon>Cucujiformia</taxon>
        <taxon>Chrysomeloidea</taxon>
        <taxon>Chrysomelidae</taxon>
        <taxon>Galerucinae</taxon>
        <taxon>Diabroticina</taxon>
        <taxon>Diabroticites</taxon>
        <taxon>Diabrotica</taxon>
    </lineage>
</organism>
<dbReference type="Proteomes" id="UP001652700">
    <property type="component" value="Unplaced"/>
</dbReference>
<protein>
    <submittedName>
        <fullName evidence="2">Uncharacterized protein</fullName>
    </submittedName>
</protein>
<feature type="compositionally biased region" description="Basic and acidic residues" evidence="1">
    <location>
        <begin position="92"/>
        <end position="114"/>
    </location>
</feature>
<evidence type="ECO:0000313" key="3">
    <source>
        <dbReference type="Proteomes" id="UP001652700"/>
    </source>
</evidence>
<dbReference type="RefSeq" id="XP_050499171.1">
    <property type="nucleotide sequence ID" value="XM_050643214.1"/>
</dbReference>
<feature type="region of interest" description="Disordered" evidence="1">
    <location>
        <begin position="62"/>
        <end position="114"/>
    </location>
</feature>
<evidence type="ECO:0000313" key="2">
    <source>
        <dbReference type="EnsemblMetazoa" id="XP_050499171.1"/>
    </source>
</evidence>
<sequence>MAEEENQIQINSFSIFDDDSDDSNECNSPQESTNNDVNVLLKNHFNFEDCLESPLKDIEPVSTNVSQNKIPKENTNNTCKTTNSVSKTSDLQSKHVSDNDQDKAKKTENTNVTKNDENVVSKNQNTNVTNNERTGVSGTKIINITNITNIDQNAENQSIDLPRSRDKEIVERSVYPEDVPVEEISTLNGLQNEEDVEEERSVATSSEVQMGTDNGDKKMISELNRKINFKSDFGVPYGTKKLEKLASRENKIRLKRQNLQKLGKWNYQYTHIVDVFSNSVFLYETVVPYGTVPYGKFVLWMQKSHSMPV</sequence>
<dbReference type="GeneID" id="126879882"/>
<feature type="compositionally biased region" description="Polar residues" evidence="1">
    <location>
        <begin position="25"/>
        <end position="35"/>
    </location>
</feature>
<reference evidence="2" key="1">
    <citation type="submission" date="2025-05" db="UniProtKB">
        <authorList>
            <consortium name="EnsemblMetazoa"/>
        </authorList>
    </citation>
    <scope>IDENTIFICATION</scope>
</reference>
<proteinExistence type="predicted"/>
<evidence type="ECO:0000256" key="1">
    <source>
        <dbReference type="SAM" id="MobiDB-lite"/>
    </source>
</evidence>